<reference evidence="3 4" key="1">
    <citation type="submission" date="2016-11" db="EMBL/GenBank/DDBJ databases">
        <title>Gramella sp. LPB0144 isolated from marine environment.</title>
        <authorList>
            <person name="Kim E."/>
            <person name="Yi H."/>
        </authorList>
    </citation>
    <scope>NUCLEOTIDE SEQUENCE [LARGE SCALE GENOMIC DNA]</scope>
    <source>
        <strain evidence="3 4">LPB0144</strain>
    </source>
</reference>
<dbReference type="KEGG" id="grl:LPB144_00805"/>
<dbReference type="EMBL" id="CP018153">
    <property type="protein sequence ID" value="APG59030.1"/>
    <property type="molecule type" value="Genomic_DNA"/>
</dbReference>
<evidence type="ECO:0000256" key="1">
    <source>
        <dbReference type="SAM" id="Phobius"/>
    </source>
</evidence>
<dbReference type="AlphaFoldDB" id="A0A1L3J1N3"/>
<dbReference type="PANTHER" id="PTHR33371">
    <property type="entry name" value="INTERMEMBRANE PHOSPHOLIPID TRANSPORT SYSTEM BINDING PROTEIN MLAD-RELATED"/>
    <property type="match status" value="1"/>
</dbReference>
<keyword evidence="1" id="KW-0812">Transmembrane</keyword>
<dbReference type="Pfam" id="PF02470">
    <property type="entry name" value="MlaD"/>
    <property type="match status" value="1"/>
</dbReference>
<dbReference type="Proteomes" id="UP000182510">
    <property type="component" value="Chromosome"/>
</dbReference>
<dbReference type="RefSeq" id="WP_072551685.1">
    <property type="nucleotide sequence ID" value="NZ_CP018153.1"/>
</dbReference>
<keyword evidence="4" id="KW-1185">Reference proteome</keyword>
<organism evidence="3 4">
    <name type="scientific">Christiangramia salexigens</name>
    <dbReference type="NCBI Taxonomy" id="1913577"/>
    <lineage>
        <taxon>Bacteria</taxon>
        <taxon>Pseudomonadati</taxon>
        <taxon>Bacteroidota</taxon>
        <taxon>Flavobacteriia</taxon>
        <taxon>Flavobacteriales</taxon>
        <taxon>Flavobacteriaceae</taxon>
        <taxon>Christiangramia</taxon>
    </lineage>
</organism>
<accession>A0A1L3J1N3</accession>
<proteinExistence type="predicted"/>
<evidence type="ECO:0000313" key="3">
    <source>
        <dbReference type="EMBL" id="APG59030.1"/>
    </source>
</evidence>
<keyword evidence="1" id="KW-0472">Membrane</keyword>
<feature type="transmembrane region" description="Helical" evidence="1">
    <location>
        <begin position="12"/>
        <end position="30"/>
    </location>
</feature>
<feature type="domain" description="Mce/MlaD" evidence="2">
    <location>
        <begin position="40"/>
        <end position="117"/>
    </location>
</feature>
<protein>
    <submittedName>
        <fullName evidence="3">ABC transporter permease</fullName>
    </submittedName>
</protein>
<dbReference type="OrthoDB" id="9771725at2"/>
<gene>
    <name evidence="3" type="ORF">LPB144_00805</name>
</gene>
<evidence type="ECO:0000259" key="2">
    <source>
        <dbReference type="Pfam" id="PF02470"/>
    </source>
</evidence>
<dbReference type="PANTHER" id="PTHR33371:SF4">
    <property type="entry name" value="INTERMEMBRANE PHOSPHOLIPID TRANSPORT SYSTEM BINDING PROTEIN MLAD"/>
    <property type="match status" value="1"/>
</dbReference>
<sequence length="327" mass="36248">MERSTSQKIKLGIFVVLGTLVLIAALYFIGNRQHLFSKNIPIFAEFENVNGLQMGNNVRYSGINVGTVSKIEMIAESRIIVQMMVEEGTGSFIKKDAIATIGSDGLVGSMVVNILPGKEGRISVVAGDTIASYSRIGADDMLSTLNVTNENAALLTSDLLKITEKILEAKGTLGVLVSDTILAKDIKLTLTNLKETSEQTTLFMKKMNKELKDINFDESLAGTLLSDTISKNRMENIILNLETSSKDIAKVSKNLEVMIGEIKQGEGALNYLTKDRELVQNIDTTMLNIKETSVKLNENMEALKHNFLFRGYFRRMERKERKAAKRN</sequence>
<dbReference type="STRING" id="1913577.LPB144_00805"/>
<dbReference type="InterPro" id="IPR052336">
    <property type="entry name" value="MlaD_Phospholipid_Transporter"/>
</dbReference>
<evidence type="ECO:0000313" key="4">
    <source>
        <dbReference type="Proteomes" id="UP000182510"/>
    </source>
</evidence>
<keyword evidence="1" id="KW-1133">Transmembrane helix</keyword>
<dbReference type="InterPro" id="IPR003399">
    <property type="entry name" value="Mce/MlaD"/>
</dbReference>
<name>A0A1L3J1N3_9FLAO</name>